<dbReference type="Pfam" id="PF00436">
    <property type="entry name" value="SSB"/>
    <property type="match status" value="1"/>
</dbReference>
<dbReference type="InterPro" id="IPR011344">
    <property type="entry name" value="ssDNA-bd"/>
</dbReference>
<dbReference type="PANTHER" id="PTHR10302:SF27">
    <property type="entry name" value="SINGLE-STRANDED DNA-BINDING PROTEIN"/>
    <property type="match status" value="1"/>
</dbReference>
<dbReference type="InterPro" id="IPR000424">
    <property type="entry name" value="Primosome_PriB/ssb"/>
</dbReference>
<dbReference type="InterPro" id="IPR012340">
    <property type="entry name" value="NA-bd_OB-fold"/>
</dbReference>
<comment type="caution">
    <text evidence="5">The sequence shown here is derived from an EMBL/GenBank/DDBJ whole genome shotgun (WGS) entry which is preliminary data.</text>
</comment>
<comment type="caution">
    <text evidence="2">Lacks conserved residue(s) required for the propagation of feature annotation.</text>
</comment>
<name>A0ABW5HRG8_9PSEU</name>
<dbReference type="NCBIfam" id="NF005851">
    <property type="entry name" value="PRK07772.1"/>
    <property type="match status" value="1"/>
</dbReference>
<dbReference type="PIRSF" id="PIRSF002070">
    <property type="entry name" value="SSB"/>
    <property type="match status" value="1"/>
</dbReference>
<feature type="region of interest" description="Disordered" evidence="4">
    <location>
        <begin position="116"/>
        <end position="155"/>
    </location>
</feature>
<keyword evidence="6" id="KW-1185">Reference proteome</keyword>
<sequence length="155" mass="16599">MAGDTIITITGNLTADPDLRFTANGTAVANFTIASTPRTFNKRTGDWEDGEALFLRCTAWKNLGEHIAESLKRGAGVIAQGRLRQRSFETREGENRTVVELTVDDIGPSLRYATAKVTKATRQSGPGQAENDPWNTTPASEDALVAASSGSDAPF</sequence>
<protein>
    <recommendedName>
        <fullName evidence="2 3">Single-stranded DNA-binding protein</fullName>
        <shortName evidence="2">SSB</shortName>
    </recommendedName>
</protein>
<reference evidence="6" key="1">
    <citation type="journal article" date="2019" name="Int. J. Syst. Evol. Microbiol.">
        <title>The Global Catalogue of Microorganisms (GCM) 10K type strain sequencing project: providing services to taxonomists for standard genome sequencing and annotation.</title>
        <authorList>
            <consortium name="The Broad Institute Genomics Platform"/>
            <consortium name="The Broad Institute Genome Sequencing Center for Infectious Disease"/>
            <person name="Wu L."/>
            <person name="Ma J."/>
        </authorList>
    </citation>
    <scope>NUCLEOTIDE SEQUENCE [LARGE SCALE GENOMIC DNA]</scope>
    <source>
        <strain evidence="6">CGMCC 4.7638</strain>
    </source>
</reference>
<dbReference type="PANTHER" id="PTHR10302">
    <property type="entry name" value="SINGLE-STRANDED DNA-BINDING PROTEIN"/>
    <property type="match status" value="1"/>
</dbReference>
<organism evidence="5 6">
    <name type="scientific">Amycolatopsis albidoflavus</name>
    <dbReference type="NCBI Taxonomy" id="102226"/>
    <lineage>
        <taxon>Bacteria</taxon>
        <taxon>Bacillati</taxon>
        <taxon>Actinomycetota</taxon>
        <taxon>Actinomycetes</taxon>
        <taxon>Pseudonocardiales</taxon>
        <taxon>Pseudonocardiaceae</taxon>
        <taxon>Amycolatopsis</taxon>
    </lineage>
</organism>
<comment type="subunit">
    <text evidence="2">Homotetramer.</text>
</comment>
<evidence type="ECO:0000256" key="4">
    <source>
        <dbReference type="SAM" id="MobiDB-lite"/>
    </source>
</evidence>
<dbReference type="RefSeq" id="WP_344277687.1">
    <property type="nucleotide sequence ID" value="NZ_BAAAHV010000013.1"/>
</dbReference>
<dbReference type="GO" id="GO:0003677">
    <property type="term" value="F:DNA binding"/>
    <property type="evidence" value="ECO:0007669"/>
    <property type="project" value="UniProtKB-KW"/>
</dbReference>
<keyword evidence="1 2" id="KW-0238">DNA-binding</keyword>
<evidence type="ECO:0000256" key="2">
    <source>
        <dbReference type="HAMAP-Rule" id="MF_00984"/>
    </source>
</evidence>
<proteinExistence type="inferred from homology"/>
<dbReference type="HAMAP" id="MF_00984">
    <property type="entry name" value="SSB"/>
    <property type="match status" value="1"/>
</dbReference>
<dbReference type="NCBIfam" id="TIGR00621">
    <property type="entry name" value="ssb"/>
    <property type="match status" value="1"/>
</dbReference>
<evidence type="ECO:0000256" key="3">
    <source>
        <dbReference type="PIRNR" id="PIRNR002070"/>
    </source>
</evidence>
<dbReference type="Gene3D" id="2.40.50.140">
    <property type="entry name" value="Nucleic acid-binding proteins"/>
    <property type="match status" value="1"/>
</dbReference>
<dbReference type="CDD" id="cd04496">
    <property type="entry name" value="SSB_OBF"/>
    <property type="match status" value="1"/>
</dbReference>
<gene>
    <name evidence="5" type="ORF">ACFSUT_04885</name>
</gene>
<evidence type="ECO:0000313" key="5">
    <source>
        <dbReference type="EMBL" id="MFD2479600.1"/>
    </source>
</evidence>
<dbReference type="SUPFAM" id="SSF50249">
    <property type="entry name" value="Nucleic acid-binding proteins"/>
    <property type="match status" value="1"/>
</dbReference>
<dbReference type="PROSITE" id="PS50935">
    <property type="entry name" value="SSB"/>
    <property type="match status" value="1"/>
</dbReference>
<evidence type="ECO:0000256" key="1">
    <source>
        <dbReference type="ARBA" id="ARBA00023125"/>
    </source>
</evidence>
<evidence type="ECO:0000313" key="6">
    <source>
        <dbReference type="Proteomes" id="UP001597542"/>
    </source>
</evidence>
<accession>A0ABW5HRG8</accession>
<dbReference type="Proteomes" id="UP001597542">
    <property type="component" value="Unassembled WGS sequence"/>
</dbReference>
<dbReference type="EMBL" id="JBHUKQ010000004">
    <property type="protein sequence ID" value="MFD2479600.1"/>
    <property type="molecule type" value="Genomic_DNA"/>
</dbReference>